<sequence length="88" mass="10133">MLAITIVICIFLFLMAALILGHIEKRQADKEDIYEILSELDKRIHDLIKNKVSIDDLNITQGAIDQLSCLVTECRDRVNNLEKEKHNI</sequence>
<protein>
    <submittedName>
        <fullName evidence="1">Uncharacterized protein</fullName>
    </submittedName>
</protein>
<dbReference type="HOGENOM" id="CLU_2467240_0_0_0"/>
<dbReference type="Proteomes" id="UP000000845">
    <property type="component" value="Chromosome"/>
</dbReference>
<reference evidence="1 2" key="2">
    <citation type="journal article" date="2010" name="Stand. Genomic Sci.">
        <title>Complete genome sequence of Sebaldella termitidis type strain (NCTC 11300).</title>
        <authorList>
            <person name="Harmon-Smith M."/>
            <person name="Celia L."/>
            <person name="Chertkov O."/>
            <person name="Lapidus A."/>
            <person name="Copeland A."/>
            <person name="Glavina Del Rio T."/>
            <person name="Nolan M."/>
            <person name="Lucas S."/>
            <person name="Tice H."/>
            <person name="Cheng J.F."/>
            <person name="Han C."/>
            <person name="Detter J.C."/>
            <person name="Bruce D."/>
            <person name="Goodwin L."/>
            <person name="Pitluck S."/>
            <person name="Pati A."/>
            <person name="Liolios K."/>
            <person name="Ivanova N."/>
            <person name="Mavromatis K."/>
            <person name="Mikhailova N."/>
            <person name="Chen A."/>
            <person name="Palaniappan K."/>
            <person name="Land M."/>
            <person name="Hauser L."/>
            <person name="Chang Y.J."/>
            <person name="Jeffries C.D."/>
            <person name="Brettin T."/>
            <person name="Goker M."/>
            <person name="Beck B."/>
            <person name="Bristow J."/>
            <person name="Eisen J.A."/>
            <person name="Markowitz V."/>
            <person name="Hugenholtz P."/>
            <person name="Kyrpides N.C."/>
            <person name="Klenk H.P."/>
            <person name="Chen F."/>
        </authorList>
    </citation>
    <scope>NUCLEOTIDE SEQUENCE [LARGE SCALE GENOMIC DNA]</scope>
    <source>
        <strain evidence="2">ATCC 33386 / NCTC 11300</strain>
    </source>
</reference>
<dbReference type="RefSeq" id="WP_012860311.1">
    <property type="nucleotide sequence ID" value="NC_013517.1"/>
</dbReference>
<organism evidence="1 2">
    <name type="scientific">Sebaldella termitidis (strain ATCC 33386 / NCTC 11300)</name>
    <dbReference type="NCBI Taxonomy" id="526218"/>
    <lineage>
        <taxon>Bacteria</taxon>
        <taxon>Fusobacteriati</taxon>
        <taxon>Fusobacteriota</taxon>
        <taxon>Fusobacteriia</taxon>
        <taxon>Fusobacteriales</taxon>
        <taxon>Leptotrichiaceae</taxon>
        <taxon>Sebaldella</taxon>
    </lineage>
</organism>
<dbReference type="EMBL" id="CP001739">
    <property type="protein sequence ID" value="ACZ07715.1"/>
    <property type="molecule type" value="Genomic_DNA"/>
</dbReference>
<dbReference type="STRING" id="526218.Sterm_0843"/>
<keyword evidence="2" id="KW-1185">Reference proteome</keyword>
<name>D1AR27_SEBTE</name>
<dbReference type="KEGG" id="str:Sterm_0843"/>
<dbReference type="AlphaFoldDB" id="D1AR27"/>
<proteinExistence type="predicted"/>
<evidence type="ECO:0000313" key="2">
    <source>
        <dbReference type="Proteomes" id="UP000000845"/>
    </source>
</evidence>
<reference evidence="2" key="1">
    <citation type="submission" date="2009-09" db="EMBL/GenBank/DDBJ databases">
        <title>The complete chromosome of Sebaldella termitidis ATCC 33386.</title>
        <authorList>
            <consortium name="US DOE Joint Genome Institute (JGI-PGF)"/>
            <person name="Lucas S."/>
            <person name="Copeland A."/>
            <person name="Lapidus A."/>
            <person name="Glavina del Rio T."/>
            <person name="Dalin E."/>
            <person name="Tice H."/>
            <person name="Bruce D."/>
            <person name="Goodwin L."/>
            <person name="Pitluck S."/>
            <person name="Kyrpides N."/>
            <person name="Mavromatis K."/>
            <person name="Ivanova N."/>
            <person name="Mikhailova N."/>
            <person name="Sims D."/>
            <person name="Meincke L."/>
            <person name="Brettin T."/>
            <person name="Detter J.C."/>
            <person name="Han C."/>
            <person name="Larimer F."/>
            <person name="Land M."/>
            <person name="Hauser L."/>
            <person name="Markowitz V."/>
            <person name="Cheng J.F."/>
            <person name="Hugenholtz P."/>
            <person name="Woyke T."/>
            <person name="Wu D."/>
            <person name="Eisen J.A."/>
        </authorList>
    </citation>
    <scope>NUCLEOTIDE SEQUENCE [LARGE SCALE GENOMIC DNA]</scope>
    <source>
        <strain evidence="2">ATCC 33386 / NCTC 11300</strain>
    </source>
</reference>
<gene>
    <name evidence="1" type="ordered locus">Sterm_0843</name>
</gene>
<accession>D1AR27</accession>
<evidence type="ECO:0000313" key="1">
    <source>
        <dbReference type="EMBL" id="ACZ07715.1"/>
    </source>
</evidence>